<gene>
    <name evidence="1" type="ORF">UFOPK2658_00437</name>
    <name evidence="2" type="ORF">UFOPK2880_00396</name>
    <name evidence="3" type="ORF">UFOPK3004_00582</name>
    <name evidence="4" type="ORF">UFOPK3304_01243</name>
    <name evidence="5" type="ORF">UFOPK3494_00150</name>
    <name evidence="6" type="ORF">UFOPK4134_00186</name>
</gene>
<name>A0A6J6XT89_9ZZZZ</name>
<reference evidence="3" key="1">
    <citation type="submission" date="2020-05" db="EMBL/GenBank/DDBJ databases">
        <authorList>
            <person name="Chiriac C."/>
            <person name="Salcher M."/>
            <person name="Ghai R."/>
            <person name="Kavagutti S V."/>
        </authorList>
    </citation>
    <scope>NUCLEOTIDE SEQUENCE</scope>
</reference>
<accession>A0A6J6XT89</accession>
<organism evidence="3">
    <name type="scientific">freshwater metagenome</name>
    <dbReference type="NCBI Taxonomy" id="449393"/>
    <lineage>
        <taxon>unclassified sequences</taxon>
        <taxon>metagenomes</taxon>
        <taxon>ecological metagenomes</taxon>
    </lineage>
</organism>
<dbReference type="NCBIfam" id="NF047719">
    <property type="entry name" value="SCO6745_fam_HTH"/>
    <property type="match status" value="1"/>
</dbReference>
<evidence type="ECO:0000313" key="5">
    <source>
        <dbReference type="EMBL" id="CAB4888667.1"/>
    </source>
</evidence>
<dbReference type="EMBL" id="CAFAAL010000034">
    <property type="protein sequence ID" value="CAB4799425.1"/>
    <property type="molecule type" value="Genomic_DNA"/>
</dbReference>
<dbReference type="EMBL" id="CAEZYH010000009">
    <property type="protein sequence ID" value="CAB4711566.1"/>
    <property type="molecule type" value="Genomic_DNA"/>
</dbReference>
<dbReference type="EMBL" id="CAFBPS010000005">
    <property type="protein sequence ID" value="CAB5019519.1"/>
    <property type="molecule type" value="Genomic_DNA"/>
</dbReference>
<evidence type="ECO:0000313" key="1">
    <source>
        <dbReference type="EMBL" id="CAB4711566.1"/>
    </source>
</evidence>
<evidence type="ECO:0000313" key="6">
    <source>
        <dbReference type="EMBL" id="CAB5019519.1"/>
    </source>
</evidence>
<evidence type="ECO:0000313" key="3">
    <source>
        <dbReference type="EMBL" id="CAB4799425.1"/>
    </source>
</evidence>
<dbReference type="EMBL" id="CAEZZP010000014">
    <property type="protein sequence ID" value="CAB4765013.1"/>
    <property type="molecule type" value="Genomic_DNA"/>
</dbReference>
<dbReference type="Pfam" id="PF21863">
    <property type="entry name" value="HTH_67"/>
    <property type="match status" value="1"/>
</dbReference>
<dbReference type="EMBL" id="CAFBMF010000005">
    <property type="protein sequence ID" value="CAB4888667.1"/>
    <property type="molecule type" value="Genomic_DNA"/>
</dbReference>
<proteinExistence type="predicted"/>
<dbReference type="AlphaFoldDB" id="A0A6J6XT89"/>
<dbReference type="EMBL" id="CAFBLJ010000067">
    <property type="protein sequence ID" value="CAB4875403.1"/>
    <property type="molecule type" value="Genomic_DNA"/>
</dbReference>
<evidence type="ECO:0000313" key="4">
    <source>
        <dbReference type="EMBL" id="CAB4875403.1"/>
    </source>
</evidence>
<dbReference type="InterPro" id="IPR054058">
    <property type="entry name" value="HTH_67"/>
</dbReference>
<sequence>MPIITASNPNGSNSSQTHSLATARAIAAPVGAVGGAFMLHPDTLSPGKAAGYPGGFSYYVVGRGGVLGDVDASVVVSAFAFFAPSLVRSLWEAGVVVEGARKASDRYALACAEWGRQRLGAFAHAERLAELLAKIVDHADPTGLALFAGWQTQARVDDALGRCYQLLHVLRELRGSVHIVAIVAHGIAPLEALLVNPGSTGEAQAKRFGWEGDFPNADSLHAAFASAEELTNVLMARHLDVLPESEQNELIALVSEVNDLISH</sequence>
<protein>
    <submittedName>
        <fullName evidence="3">Unannotated protein</fullName>
    </submittedName>
</protein>
<evidence type="ECO:0000313" key="2">
    <source>
        <dbReference type="EMBL" id="CAB4765013.1"/>
    </source>
</evidence>